<dbReference type="Pfam" id="PF02673">
    <property type="entry name" value="BacA"/>
    <property type="match status" value="1"/>
</dbReference>
<evidence type="ECO:0000256" key="11">
    <source>
        <dbReference type="ARBA" id="ARBA00032707"/>
    </source>
</evidence>
<dbReference type="PANTHER" id="PTHR30622:SF2">
    <property type="entry name" value="UNDECAPRENYL-DIPHOSPHATASE"/>
    <property type="match status" value="1"/>
</dbReference>
<feature type="transmembrane region" description="Helical" evidence="14">
    <location>
        <begin position="221"/>
        <end position="240"/>
    </location>
</feature>
<dbReference type="GO" id="GO:0005886">
    <property type="term" value="C:plasma membrane"/>
    <property type="evidence" value="ECO:0007669"/>
    <property type="project" value="UniProtKB-SubCell"/>
</dbReference>
<reference evidence="16" key="1">
    <citation type="submission" date="2016-11" db="EMBL/GenBank/DDBJ databases">
        <authorList>
            <person name="Varghese N."/>
            <person name="Submissions S."/>
        </authorList>
    </citation>
    <scope>NUCLEOTIDE SEQUENCE [LARGE SCALE GENOMIC DNA]</scope>
    <source>
        <strain evidence="16">DSM 9756</strain>
    </source>
</reference>
<dbReference type="InterPro" id="IPR003824">
    <property type="entry name" value="UppP"/>
</dbReference>
<comment type="similarity">
    <text evidence="2 14">Belongs to the UppP family.</text>
</comment>
<dbReference type="Proteomes" id="UP000184076">
    <property type="component" value="Unassembled WGS sequence"/>
</dbReference>
<comment type="catalytic activity">
    <reaction evidence="13 14">
        <text>di-trans,octa-cis-undecaprenyl diphosphate + H2O = di-trans,octa-cis-undecaprenyl phosphate + phosphate + H(+)</text>
        <dbReference type="Rhea" id="RHEA:28094"/>
        <dbReference type="ChEBI" id="CHEBI:15377"/>
        <dbReference type="ChEBI" id="CHEBI:15378"/>
        <dbReference type="ChEBI" id="CHEBI:43474"/>
        <dbReference type="ChEBI" id="CHEBI:58405"/>
        <dbReference type="ChEBI" id="CHEBI:60392"/>
        <dbReference type="EC" id="3.6.1.27"/>
    </reaction>
</comment>
<keyword evidence="6 14" id="KW-0812">Transmembrane</keyword>
<evidence type="ECO:0000256" key="2">
    <source>
        <dbReference type="ARBA" id="ARBA00010621"/>
    </source>
</evidence>
<dbReference type="GO" id="GO:0071555">
    <property type="term" value="P:cell wall organization"/>
    <property type="evidence" value="ECO:0007669"/>
    <property type="project" value="UniProtKB-KW"/>
</dbReference>
<dbReference type="EC" id="3.6.1.27" evidence="3 14"/>
<dbReference type="GO" id="GO:0046677">
    <property type="term" value="P:response to antibiotic"/>
    <property type="evidence" value="ECO:0007669"/>
    <property type="project" value="UniProtKB-UniRule"/>
</dbReference>
<dbReference type="GO" id="GO:0050380">
    <property type="term" value="F:undecaprenyl-diphosphatase activity"/>
    <property type="evidence" value="ECO:0007669"/>
    <property type="project" value="UniProtKB-UniRule"/>
</dbReference>
<keyword evidence="7 14" id="KW-0378">Hydrolase</keyword>
<evidence type="ECO:0000256" key="3">
    <source>
        <dbReference type="ARBA" id="ARBA00012374"/>
    </source>
</evidence>
<keyword evidence="10 14" id="KW-0046">Antibiotic resistance</keyword>
<evidence type="ECO:0000256" key="13">
    <source>
        <dbReference type="ARBA" id="ARBA00047594"/>
    </source>
</evidence>
<gene>
    <name evidence="14" type="primary">uppP</name>
    <name evidence="15" type="ORF">SAMN02745206_02259</name>
</gene>
<dbReference type="EMBL" id="FQVB01000021">
    <property type="protein sequence ID" value="SHF57450.1"/>
    <property type="molecule type" value="Genomic_DNA"/>
</dbReference>
<dbReference type="PANTHER" id="PTHR30622">
    <property type="entry name" value="UNDECAPRENYL-DIPHOSPHATASE"/>
    <property type="match status" value="1"/>
</dbReference>
<proteinExistence type="inferred from homology"/>
<keyword evidence="5 14" id="KW-1003">Cell membrane</keyword>
<comment type="function">
    <text evidence="14">Catalyzes the dephosphorylation of undecaprenyl diphosphate (UPP). Confers resistance to bacitracin.</text>
</comment>
<keyword evidence="8 14" id="KW-1133">Transmembrane helix</keyword>
<evidence type="ECO:0000256" key="8">
    <source>
        <dbReference type="ARBA" id="ARBA00022989"/>
    </source>
</evidence>
<feature type="transmembrane region" description="Helical" evidence="14">
    <location>
        <begin position="190"/>
        <end position="209"/>
    </location>
</feature>
<keyword evidence="14" id="KW-0573">Peptidoglycan synthesis</keyword>
<feature type="transmembrane region" description="Helical" evidence="14">
    <location>
        <begin position="116"/>
        <end position="136"/>
    </location>
</feature>
<dbReference type="RefSeq" id="WP_073039515.1">
    <property type="nucleotide sequence ID" value="NZ_FQVB01000021.1"/>
</dbReference>
<comment type="miscellaneous">
    <text evidence="14">Bacitracin is thought to be involved in the inhibition of peptidoglycan synthesis by sequestering undecaprenyl diphosphate, thereby reducing the pool of lipid carrier available.</text>
</comment>
<comment type="subcellular location">
    <subcellularLocation>
        <location evidence="1 14">Cell membrane</location>
        <topology evidence="1 14">Multi-pass membrane protein</topology>
    </subcellularLocation>
</comment>
<keyword evidence="14" id="KW-0961">Cell wall biogenesis/degradation</keyword>
<dbReference type="AlphaFoldDB" id="A0A1M5CRU1"/>
<feature type="transmembrane region" description="Helical" evidence="14">
    <location>
        <begin position="91"/>
        <end position="110"/>
    </location>
</feature>
<evidence type="ECO:0000313" key="15">
    <source>
        <dbReference type="EMBL" id="SHF57450.1"/>
    </source>
</evidence>
<evidence type="ECO:0000256" key="1">
    <source>
        <dbReference type="ARBA" id="ARBA00004651"/>
    </source>
</evidence>
<evidence type="ECO:0000256" key="5">
    <source>
        <dbReference type="ARBA" id="ARBA00022475"/>
    </source>
</evidence>
<protein>
    <recommendedName>
        <fullName evidence="4 14">Undecaprenyl-diphosphatase</fullName>
        <ecNumber evidence="3 14">3.6.1.27</ecNumber>
    </recommendedName>
    <alternativeName>
        <fullName evidence="12 14">Bacitracin resistance protein</fullName>
    </alternativeName>
    <alternativeName>
        <fullName evidence="11 14">Undecaprenyl pyrophosphate phosphatase</fullName>
    </alternativeName>
</protein>
<feature type="transmembrane region" description="Helical" evidence="14">
    <location>
        <begin position="40"/>
        <end position="59"/>
    </location>
</feature>
<keyword evidence="14" id="KW-0133">Cell shape</keyword>
<evidence type="ECO:0000256" key="9">
    <source>
        <dbReference type="ARBA" id="ARBA00023136"/>
    </source>
</evidence>
<dbReference type="GO" id="GO:0009252">
    <property type="term" value="P:peptidoglycan biosynthetic process"/>
    <property type="evidence" value="ECO:0007669"/>
    <property type="project" value="UniProtKB-KW"/>
</dbReference>
<sequence>MDTLSAVALGALQGITEFLPVSSSGHLVIGQHLLGWQEPHLFFDVCLHVGTFLAVAVVFRKDIVQLVMGGFLWLRSPRKALNPSPDPSVRIFWLVALGTLPTAFMGFAFRDLVEQLFGSLISVGVALLLTGTVLWLTRRVSDRPGRDALQIRWWEAVLVGVAQGFAITPGISRSGTTIAVALFLGFRREWAGRFSFLLFVPAVMGATLLEFLDLKVLPASEIGPIAAGTFVAAVTGYGALRVLLKVVKRGRFYVFAPYCWALGVLCLVRVWVM</sequence>
<evidence type="ECO:0000313" key="16">
    <source>
        <dbReference type="Proteomes" id="UP000184076"/>
    </source>
</evidence>
<dbReference type="GO" id="GO:0008360">
    <property type="term" value="P:regulation of cell shape"/>
    <property type="evidence" value="ECO:0007669"/>
    <property type="project" value="UniProtKB-KW"/>
</dbReference>
<evidence type="ECO:0000256" key="4">
    <source>
        <dbReference type="ARBA" id="ARBA00021581"/>
    </source>
</evidence>
<keyword evidence="9 14" id="KW-0472">Membrane</keyword>
<dbReference type="HAMAP" id="MF_01006">
    <property type="entry name" value="Undec_diphosphatase"/>
    <property type="match status" value="1"/>
</dbReference>
<name>A0A1M5CRU1_9BACT</name>
<evidence type="ECO:0000256" key="12">
    <source>
        <dbReference type="ARBA" id="ARBA00032932"/>
    </source>
</evidence>
<evidence type="ECO:0000256" key="6">
    <source>
        <dbReference type="ARBA" id="ARBA00022692"/>
    </source>
</evidence>
<evidence type="ECO:0000256" key="14">
    <source>
        <dbReference type="HAMAP-Rule" id="MF_01006"/>
    </source>
</evidence>
<feature type="transmembrane region" description="Helical" evidence="14">
    <location>
        <begin position="252"/>
        <end position="272"/>
    </location>
</feature>
<evidence type="ECO:0000256" key="10">
    <source>
        <dbReference type="ARBA" id="ARBA00023251"/>
    </source>
</evidence>
<dbReference type="STRING" id="1121391.SAMN02745206_02259"/>
<keyword evidence="16" id="KW-1185">Reference proteome</keyword>
<dbReference type="OrthoDB" id="9808289at2"/>
<accession>A0A1M5CRU1</accession>
<evidence type="ECO:0000256" key="7">
    <source>
        <dbReference type="ARBA" id="ARBA00022801"/>
    </source>
</evidence>
<organism evidence="15 16">
    <name type="scientific">Desulfacinum infernum DSM 9756</name>
    <dbReference type="NCBI Taxonomy" id="1121391"/>
    <lineage>
        <taxon>Bacteria</taxon>
        <taxon>Pseudomonadati</taxon>
        <taxon>Thermodesulfobacteriota</taxon>
        <taxon>Syntrophobacteria</taxon>
        <taxon>Syntrophobacterales</taxon>
        <taxon>Syntrophobacteraceae</taxon>
        <taxon>Desulfacinum</taxon>
    </lineage>
</organism>